<dbReference type="EMBL" id="LR215973">
    <property type="protein sequence ID" value="VFA97608.1"/>
    <property type="molecule type" value="Genomic_DNA"/>
</dbReference>
<dbReference type="InterPro" id="IPR002539">
    <property type="entry name" value="MaoC-like_dom"/>
</dbReference>
<dbReference type="CDD" id="cd03441">
    <property type="entry name" value="R_hydratase_like"/>
    <property type="match status" value="1"/>
</dbReference>
<dbReference type="Pfam" id="PF01575">
    <property type="entry name" value="MaoC_dehydratas"/>
    <property type="match status" value="1"/>
</dbReference>
<dbReference type="NCBIfam" id="NF040620">
    <property type="entry name" value="fused_HadA_HadB"/>
    <property type="match status" value="1"/>
</dbReference>
<dbReference type="Gene3D" id="3.10.129.10">
    <property type="entry name" value="Hotdog Thioesterase"/>
    <property type="match status" value="2"/>
</dbReference>
<reference evidence="4 5" key="1">
    <citation type="submission" date="2019-02" db="EMBL/GenBank/DDBJ databases">
        <authorList>
            <consortium name="Pathogen Informatics"/>
        </authorList>
    </citation>
    <scope>NUCLEOTIDE SEQUENCE [LARGE SCALE GENOMIC DNA]</scope>
    <source>
        <strain evidence="4 5">3012STDY6756504</strain>
    </source>
</reference>
<dbReference type="InterPro" id="IPR029069">
    <property type="entry name" value="HotDog_dom_sf"/>
</dbReference>
<dbReference type="AlphaFoldDB" id="A0A4U8W7K8"/>
<evidence type="ECO:0000259" key="2">
    <source>
        <dbReference type="Pfam" id="PF01575"/>
    </source>
</evidence>
<evidence type="ECO:0000313" key="5">
    <source>
        <dbReference type="Proteomes" id="UP000290439"/>
    </source>
</evidence>
<accession>A0A4U8W7K8</accession>
<feature type="domain" description="FAS1-like dehydratase" evidence="3">
    <location>
        <begin position="22"/>
        <end position="147"/>
    </location>
</feature>
<evidence type="ECO:0000313" key="4">
    <source>
        <dbReference type="EMBL" id="VFA97608.1"/>
    </source>
</evidence>
<evidence type="ECO:0000259" key="3">
    <source>
        <dbReference type="Pfam" id="PF13452"/>
    </source>
</evidence>
<feature type="domain" description="MaoC-like" evidence="2">
    <location>
        <begin position="220"/>
        <end position="288"/>
    </location>
</feature>
<dbReference type="InterPro" id="IPR039569">
    <property type="entry name" value="FAS1-like_DH_region"/>
</dbReference>
<evidence type="ECO:0000256" key="1">
    <source>
        <dbReference type="ARBA" id="ARBA00005254"/>
    </source>
</evidence>
<dbReference type="GO" id="GO:0019171">
    <property type="term" value="F:(3R)-hydroxyacyl-[acyl-carrier-protein] dehydratase activity"/>
    <property type="evidence" value="ECO:0007669"/>
    <property type="project" value="TreeGrafter"/>
</dbReference>
<dbReference type="SUPFAM" id="SSF54637">
    <property type="entry name" value="Thioesterase/thiol ester dehydrase-isomerase"/>
    <property type="match status" value="2"/>
</dbReference>
<proteinExistence type="inferred from homology"/>
<dbReference type="GO" id="GO:0006633">
    <property type="term" value="P:fatty acid biosynthetic process"/>
    <property type="evidence" value="ECO:0007669"/>
    <property type="project" value="TreeGrafter"/>
</dbReference>
<dbReference type="InterPro" id="IPR050965">
    <property type="entry name" value="UPF0336/Enoyl-CoA_hydratase"/>
</dbReference>
<comment type="similarity">
    <text evidence="1">Belongs to the enoyl-CoA hydratase/isomerase family.</text>
</comment>
<sequence length="345" mass="37271">MSQAASTVAPADQVRALLDHRYRSSHRYIVGREKIREYARAVQDRHPAHWHESAAAALGYPGLIAPATFASIILLRVHREILDTVLTGYDPARILHADQVIDIGRPLIAGDELTCDIYFESFRHFADYDVMAIKSVLTDAEGQVVQTGSTALLARTGEAERLSEAVRRVAMTDSRSTTAPGTITEAGPEVVTAISPPHIPRTAIDPAALHVGTVLPTRVLRLSRGDLVNYAGVTGDTNPVLFDERTAIECGLPTVVAPGMLKLGLAAGYLSSWLGDPAAVTRLRAQFAHNTHYLRVPALASSPIEFSGRITSLDPSGRRGTIAIDARSHGRKLFGYAAAEVRFTE</sequence>
<name>A0A4U8W7K8_9NOCA</name>
<dbReference type="Proteomes" id="UP000290439">
    <property type="component" value="Chromosome"/>
</dbReference>
<dbReference type="Pfam" id="PF13452">
    <property type="entry name" value="FAS1_DH_region"/>
    <property type="match status" value="1"/>
</dbReference>
<organism evidence="4 5">
    <name type="scientific">Nocardia cyriacigeorgica</name>
    <dbReference type="NCBI Taxonomy" id="135487"/>
    <lineage>
        <taxon>Bacteria</taxon>
        <taxon>Bacillati</taxon>
        <taxon>Actinomycetota</taxon>
        <taxon>Actinomycetes</taxon>
        <taxon>Mycobacteriales</taxon>
        <taxon>Nocardiaceae</taxon>
        <taxon>Nocardia</taxon>
    </lineage>
</organism>
<dbReference type="PANTHER" id="PTHR43437:SF3">
    <property type="entry name" value="HYDROXYACYL-THIOESTER DEHYDRATASE TYPE 2, MITOCHONDRIAL"/>
    <property type="match status" value="1"/>
</dbReference>
<dbReference type="RefSeq" id="WP_130916443.1">
    <property type="nucleotide sequence ID" value="NZ_JADLPI010000017.1"/>
</dbReference>
<dbReference type="PANTHER" id="PTHR43437">
    <property type="entry name" value="HYDROXYACYL-THIOESTER DEHYDRATASE TYPE 2, MITOCHONDRIAL-RELATED"/>
    <property type="match status" value="1"/>
</dbReference>
<gene>
    <name evidence="4" type="ORF">NCTC10797_01372</name>
</gene>
<protein>
    <submittedName>
        <fullName evidence="4">(3R)-hydroxyacyl-ACP dehydratase subunit HadB</fullName>
    </submittedName>
</protein>